<dbReference type="PANTHER" id="PTHR43976:SF16">
    <property type="entry name" value="SHORT-CHAIN DEHYDROGENASE_REDUCTASE FAMILY PROTEIN"/>
    <property type="match status" value="1"/>
</dbReference>
<name>A0A444I7K7_RHILE</name>
<dbReference type="AlphaFoldDB" id="A0A444I7K7"/>
<sequence length="264" mass="28408">MSDTKVWFITGASRGLGRTWAEAALDRGDKVVAAVRDLNSVSELRDRYGENVLPVNLDVKDRGQAFHSIRQSVDRFGRIDVLVCNAGYCLTGALEEVAEPDVRALFDTNVLGALWVIQAALPVMREQMSGHVIAVSSVSGLIGQETIGIYNASKWALEGMIESLAAEVSGLGVKVSILEPAIYATEFASPASISHSAVSSVYDAARARLYATLGTEHINDPKSSVGPLFTLVDSENPQLRLLLGESALGWAIRSHADRLRSWVG</sequence>
<dbReference type="Gene3D" id="3.40.50.720">
    <property type="entry name" value="NAD(P)-binding Rossmann-like Domain"/>
    <property type="match status" value="1"/>
</dbReference>
<dbReference type="InterPro" id="IPR036291">
    <property type="entry name" value="NAD(P)-bd_dom_sf"/>
</dbReference>
<dbReference type="PRINTS" id="PR00080">
    <property type="entry name" value="SDRFAMILY"/>
</dbReference>
<evidence type="ECO:0000313" key="5">
    <source>
        <dbReference type="Proteomes" id="UP000283817"/>
    </source>
</evidence>
<dbReference type="GO" id="GO:0016491">
    <property type="term" value="F:oxidoreductase activity"/>
    <property type="evidence" value="ECO:0007669"/>
    <property type="project" value="UniProtKB-KW"/>
</dbReference>
<dbReference type="PRINTS" id="PR00081">
    <property type="entry name" value="GDHRDH"/>
</dbReference>
<gene>
    <name evidence="4" type="ORF">EHI47_07030</name>
</gene>
<dbReference type="EMBL" id="SBHX01000016">
    <property type="protein sequence ID" value="RWX34445.1"/>
    <property type="molecule type" value="Genomic_DNA"/>
</dbReference>
<reference evidence="4 5" key="1">
    <citation type="submission" date="2019-01" db="EMBL/GenBank/DDBJ databases">
        <title>RHIZO-ID as a novel technology for direct rhizobia identification.</title>
        <authorList>
            <person name="De Meyer S.E."/>
        </authorList>
    </citation>
    <scope>NUCLEOTIDE SEQUENCE [LARGE SCALE GENOMIC DNA]</scope>
    <source>
        <strain evidence="4 5">WSM448</strain>
    </source>
</reference>
<proteinExistence type="inferred from homology"/>
<comment type="similarity">
    <text evidence="1 3">Belongs to the short-chain dehydrogenases/reductases (SDR) family.</text>
</comment>
<keyword evidence="2" id="KW-0560">Oxidoreductase</keyword>
<dbReference type="PROSITE" id="PS00061">
    <property type="entry name" value="ADH_SHORT"/>
    <property type="match status" value="1"/>
</dbReference>
<evidence type="ECO:0000256" key="3">
    <source>
        <dbReference type="RuleBase" id="RU000363"/>
    </source>
</evidence>
<evidence type="ECO:0000313" key="4">
    <source>
        <dbReference type="EMBL" id="RWX34445.1"/>
    </source>
</evidence>
<dbReference type="CDD" id="cd05374">
    <property type="entry name" value="17beta-HSD-like_SDR_c"/>
    <property type="match status" value="1"/>
</dbReference>
<evidence type="ECO:0000256" key="1">
    <source>
        <dbReference type="ARBA" id="ARBA00006484"/>
    </source>
</evidence>
<organism evidence="4 5">
    <name type="scientific">Rhizobium leguminosarum</name>
    <dbReference type="NCBI Taxonomy" id="384"/>
    <lineage>
        <taxon>Bacteria</taxon>
        <taxon>Pseudomonadati</taxon>
        <taxon>Pseudomonadota</taxon>
        <taxon>Alphaproteobacteria</taxon>
        <taxon>Hyphomicrobiales</taxon>
        <taxon>Rhizobiaceae</taxon>
        <taxon>Rhizobium/Agrobacterium group</taxon>
        <taxon>Rhizobium</taxon>
    </lineage>
</organism>
<dbReference type="InterPro" id="IPR002347">
    <property type="entry name" value="SDR_fam"/>
</dbReference>
<comment type="caution">
    <text evidence="4">The sequence shown here is derived from an EMBL/GenBank/DDBJ whole genome shotgun (WGS) entry which is preliminary data.</text>
</comment>
<dbReference type="NCBIfam" id="NF006114">
    <property type="entry name" value="PRK08263.1"/>
    <property type="match status" value="1"/>
</dbReference>
<dbReference type="PANTHER" id="PTHR43976">
    <property type="entry name" value="SHORT CHAIN DEHYDROGENASE"/>
    <property type="match status" value="1"/>
</dbReference>
<dbReference type="SUPFAM" id="SSF51735">
    <property type="entry name" value="NAD(P)-binding Rossmann-fold domains"/>
    <property type="match status" value="1"/>
</dbReference>
<accession>A0A444I7K7</accession>
<dbReference type="InterPro" id="IPR051911">
    <property type="entry name" value="SDR_oxidoreductase"/>
</dbReference>
<protein>
    <submittedName>
        <fullName evidence="4">SDR family NAD(P)-dependent oxidoreductase</fullName>
    </submittedName>
</protein>
<dbReference type="Proteomes" id="UP000283817">
    <property type="component" value="Unassembled WGS sequence"/>
</dbReference>
<evidence type="ECO:0000256" key="2">
    <source>
        <dbReference type="ARBA" id="ARBA00023002"/>
    </source>
</evidence>
<dbReference type="Pfam" id="PF00106">
    <property type="entry name" value="adh_short"/>
    <property type="match status" value="1"/>
</dbReference>
<dbReference type="InterPro" id="IPR020904">
    <property type="entry name" value="Sc_DH/Rdtase_CS"/>
</dbReference>
<dbReference type="RefSeq" id="WP_128410098.1">
    <property type="nucleotide sequence ID" value="NZ_SBHX01000016.1"/>
</dbReference>